<dbReference type="EMBL" id="GBXM01092150">
    <property type="protein sequence ID" value="JAH16427.1"/>
    <property type="molecule type" value="Transcribed_RNA"/>
</dbReference>
<reference evidence="1" key="1">
    <citation type="submission" date="2014-11" db="EMBL/GenBank/DDBJ databases">
        <authorList>
            <person name="Amaro Gonzalez C."/>
        </authorList>
    </citation>
    <scope>NUCLEOTIDE SEQUENCE</scope>
</reference>
<evidence type="ECO:0000313" key="1">
    <source>
        <dbReference type="EMBL" id="JAH16427.1"/>
    </source>
</evidence>
<organism evidence="1">
    <name type="scientific">Anguilla anguilla</name>
    <name type="common">European freshwater eel</name>
    <name type="synonym">Muraena anguilla</name>
    <dbReference type="NCBI Taxonomy" id="7936"/>
    <lineage>
        <taxon>Eukaryota</taxon>
        <taxon>Metazoa</taxon>
        <taxon>Chordata</taxon>
        <taxon>Craniata</taxon>
        <taxon>Vertebrata</taxon>
        <taxon>Euteleostomi</taxon>
        <taxon>Actinopterygii</taxon>
        <taxon>Neopterygii</taxon>
        <taxon>Teleostei</taxon>
        <taxon>Anguilliformes</taxon>
        <taxon>Anguillidae</taxon>
        <taxon>Anguilla</taxon>
    </lineage>
</organism>
<sequence length="48" mass="5499">MTPCELVKVNPKQNKVVTSIFPTSDCQHMQYTFLNACPHAQQPNYWCG</sequence>
<protein>
    <submittedName>
        <fullName evidence="1">Uncharacterized protein</fullName>
    </submittedName>
</protein>
<name>A0A0E9QIU9_ANGAN</name>
<accession>A0A0E9QIU9</accession>
<proteinExistence type="predicted"/>
<dbReference type="AlphaFoldDB" id="A0A0E9QIU9"/>
<reference evidence="1" key="2">
    <citation type="journal article" date="2015" name="Fish Shellfish Immunol.">
        <title>Early steps in the European eel (Anguilla anguilla)-Vibrio vulnificus interaction in the gills: Role of the RtxA13 toxin.</title>
        <authorList>
            <person name="Callol A."/>
            <person name="Pajuelo D."/>
            <person name="Ebbesson L."/>
            <person name="Teles M."/>
            <person name="MacKenzie S."/>
            <person name="Amaro C."/>
        </authorList>
    </citation>
    <scope>NUCLEOTIDE SEQUENCE</scope>
</reference>